<dbReference type="InterPro" id="IPR018047">
    <property type="entry name" value="Ammonium_transpt_CS"/>
</dbReference>
<evidence type="ECO:0000256" key="7">
    <source>
        <dbReference type="ARBA" id="ARBA00023177"/>
    </source>
</evidence>
<dbReference type="FunCoup" id="A0A2G4YP83">
    <property type="interactions" value="292"/>
</dbReference>
<comment type="subcellular location">
    <subcellularLocation>
        <location evidence="1">Membrane</location>
        <topology evidence="1">Multi-pass membrane protein</topology>
    </subcellularLocation>
</comment>
<dbReference type="Gene3D" id="1.10.3430.10">
    <property type="entry name" value="Ammonium transporter AmtB like domains"/>
    <property type="match status" value="1"/>
</dbReference>
<dbReference type="AlphaFoldDB" id="A0A2G4YP83"/>
<proteinExistence type="inferred from homology"/>
<feature type="transmembrane region" description="Helical" evidence="8">
    <location>
        <begin position="262"/>
        <end position="280"/>
    </location>
</feature>
<keyword evidence="4 8" id="KW-0812">Transmembrane</keyword>
<accession>A0A2G4YP83</accession>
<keyword evidence="3" id="KW-0813">Transport</keyword>
<feature type="transmembrane region" description="Helical" evidence="8">
    <location>
        <begin position="123"/>
        <end position="143"/>
    </location>
</feature>
<feature type="transmembrane region" description="Helical" evidence="8">
    <location>
        <begin position="205"/>
        <end position="225"/>
    </location>
</feature>
<evidence type="ECO:0000256" key="5">
    <source>
        <dbReference type="ARBA" id="ARBA00022989"/>
    </source>
</evidence>
<feature type="domain" description="Ammonium transporter AmtB-like" evidence="9">
    <location>
        <begin position="12"/>
        <end position="399"/>
    </location>
</feature>
<dbReference type="OrthoDB" id="9814202at2"/>
<keyword evidence="7" id="KW-0924">Ammonia transport</keyword>
<evidence type="ECO:0000313" key="10">
    <source>
        <dbReference type="EMBL" id="PHZ84110.1"/>
    </source>
</evidence>
<dbReference type="PANTHER" id="PTHR11730:SF89">
    <property type="entry name" value="AMMONIUM TRANSPORTER SLL0108-RELATED"/>
    <property type="match status" value="1"/>
</dbReference>
<evidence type="ECO:0000256" key="4">
    <source>
        <dbReference type="ARBA" id="ARBA00022692"/>
    </source>
</evidence>
<reference evidence="10 11" key="1">
    <citation type="submission" date="2017-10" db="EMBL/GenBank/DDBJ databases">
        <title>Frigbacter circumglobatus gen. nov. sp. nov., isolated from sediment cultured in situ.</title>
        <authorList>
            <person name="Zhao Z."/>
        </authorList>
    </citation>
    <scope>NUCLEOTIDE SEQUENCE [LARGE SCALE GENOMIC DNA]</scope>
    <source>
        <strain evidence="10 11">ZYL</strain>
    </source>
</reference>
<dbReference type="InParanoid" id="A0A2G4YP83"/>
<comment type="similarity">
    <text evidence="2">Belongs to the ammonia transporter channel (TC 1.A.11.2) family.</text>
</comment>
<evidence type="ECO:0000256" key="3">
    <source>
        <dbReference type="ARBA" id="ARBA00022448"/>
    </source>
</evidence>
<gene>
    <name evidence="10" type="ORF">CRD36_12980</name>
</gene>
<evidence type="ECO:0000313" key="11">
    <source>
        <dbReference type="Proteomes" id="UP000229730"/>
    </source>
</evidence>
<dbReference type="SUPFAM" id="SSF111352">
    <property type="entry name" value="Ammonium transporter"/>
    <property type="match status" value="1"/>
</dbReference>
<dbReference type="EMBL" id="PDEM01000025">
    <property type="protein sequence ID" value="PHZ84110.1"/>
    <property type="molecule type" value="Genomic_DNA"/>
</dbReference>
<comment type="caution">
    <text evidence="10">The sequence shown here is derived from an EMBL/GenBank/DDBJ whole genome shotgun (WGS) entry which is preliminary data.</text>
</comment>
<feature type="transmembrane region" description="Helical" evidence="8">
    <location>
        <begin position="92"/>
        <end position="111"/>
    </location>
</feature>
<keyword evidence="5 8" id="KW-1133">Transmembrane helix</keyword>
<keyword evidence="6 8" id="KW-0472">Membrane</keyword>
<feature type="transmembrane region" description="Helical" evidence="8">
    <location>
        <begin position="347"/>
        <end position="372"/>
    </location>
</feature>
<dbReference type="GO" id="GO:0097272">
    <property type="term" value="P:ammonium homeostasis"/>
    <property type="evidence" value="ECO:0007669"/>
    <property type="project" value="TreeGrafter"/>
</dbReference>
<evidence type="ECO:0000256" key="1">
    <source>
        <dbReference type="ARBA" id="ARBA00004141"/>
    </source>
</evidence>
<dbReference type="Proteomes" id="UP000229730">
    <property type="component" value="Unassembled WGS sequence"/>
</dbReference>
<feature type="transmembrane region" description="Helical" evidence="8">
    <location>
        <begin position="163"/>
        <end position="184"/>
    </location>
</feature>
<evidence type="ECO:0000259" key="9">
    <source>
        <dbReference type="Pfam" id="PF00909"/>
    </source>
</evidence>
<evidence type="ECO:0000256" key="8">
    <source>
        <dbReference type="SAM" id="Phobius"/>
    </source>
</evidence>
<feature type="transmembrane region" description="Helical" evidence="8">
    <location>
        <begin position="231"/>
        <end position="255"/>
    </location>
</feature>
<dbReference type="InterPro" id="IPR024041">
    <property type="entry name" value="NH4_transpt_AmtB-like_dom"/>
</dbReference>
<evidence type="ECO:0000256" key="2">
    <source>
        <dbReference type="ARBA" id="ARBA00005887"/>
    </source>
</evidence>
<dbReference type="InterPro" id="IPR029020">
    <property type="entry name" value="Ammonium/urea_transptr"/>
</dbReference>
<feature type="transmembrane region" description="Helical" evidence="8">
    <location>
        <begin position="12"/>
        <end position="30"/>
    </location>
</feature>
<name>A0A2G4YP83_9PROT</name>
<dbReference type="Pfam" id="PF00909">
    <property type="entry name" value="Ammonium_transp"/>
    <property type="match status" value="1"/>
</dbReference>
<evidence type="ECO:0000256" key="6">
    <source>
        <dbReference type="ARBA" id="ARBA00023136"/>
    </source>
</evidence>
<feature type="transmembrane region" description="Helical" evidence="8">
    <location>
        <begin position="51"/>
        <end position="72"/>
    </location>
</feature>
<dbReference type="GO" id="GO:0008519">
    <property type="term" value="F:ammonium channel activity"/>
    <property type="evidence" value="ECO:0007669"/>
    <property type="project" value="InterPro"/>
</dbReference>
<dbReference type="PROSITE" id="PS01219">
    <property type="entry name" value="AMMONIUM_TRANSP"/>
    <property type="match status" value="1"/>
</dbReference>
<dbReference type="RefSeq" id="WP_099473947.1">
    <property type="nucleotide sequence ID" value="NZ_CP041025.1"/>
</dbReference>
<dbReference type="PANTHER" id="PTHR11730">
    <property type="entry name" value="AMMONIUM TRANSPORTER"/>
    <property type="match status" value="1"/>
</dbReference>
<protein>
    <submittedName>
        <fullName evidence="10">Ammonium transporter</fullName>
    </submittedName>
</protein>
<sequence>MDALKSGSDVFFVLIGAILVFAMHAGFAFLEVGTVRKKNQVNALVKIITDFAVSTLAYFFIGYTVAYGVSFLGSARDISGGAEGFAANGFTLVKFFFLMTFAAAVPAIISGGIAERAKFNPQLIATALFVGLVYPFFEGMVWGDRLGFQAGMTNLFGAPFHDFAGSIVVHAMGGWLALGAVILLGARHGHYKPNGAVVGIPPSNIPFLALGSWILCIGWFGFNVMSAQDVAGASGLVAVNSLLAMVGGILSAFIVGRNDPGFVHNGALAGLVAICAGSDIMHPLGALVTGAIAGVIFVKAYLYTQNKLKIDDVLGVWPLHGLCGLWGGIAAGIFGLESLWGLGGVSIAAQVTGSLLGATIGGLFGFIIYGGLKKWVGIRLSQEDEFTGADLSIHKISAYPEDDYGPR</sequence>
<keyword evidence="11" id="KW-1185">Reference proteome</keyword>
<feature type="transmembrane region" description="Helical" evidence="8">
    <location>
        <begin position="286"/>
        <end position="304"/>
    </location>
</feature>
<dbReference type="GO" id="GO:0016020">
    <property type="term" value="C:membrane"/>
    <property type="evidence" value="ECO:0007669"/>
    <property type="project" value="UniProtKB-SubCell"/>
</dbReference>
<organism evidence="10 11">
    <name type="scientific">Paremcibacter congregatus</name>
    <dbReference type="NCBI Taxonomy" id="2043170"/>
    <lineage>
        <taxon>Bacteria</taxon>
        <taxon>Pseudomonadati</taxon>
        <taxon>Pseudomonadota</taxon>
        <taxon>Alphaproteobacteria</taxon>
        <taxon>Emcibacterales</taxon>
        <taxon>Emcibacteraceae</taxon>
        <taxon>Paremcibacter</taxon>
    </lineage>
</organism>
<feature type="transmembrane region" description="Helical" evidence="8">
    <location>
        <begin position="316"/>
        <end position="335"/>
    </location>
</feature>